<keyword evidence="4" id="KW-0949">S-adenosyl-L-methionine</keyword>
<protein>
    <recommendedName>
        <fullName evidence="1">site-specific DNA-methyltransferase (adenine-specific)</fullName>
        <ecNumber evidence="1">2.1.1.72</ecNumber>
    </recommendedName>
</protein>
<dbReference type="PRINTS" id="PR00507">
    <property type="entry name" value="N12N6MTFRASE"/>
</dbReference>
<dbReference type="RefSeq" id="WP_227994286.1">
    <property type="nucleotide sequence ID" value="NZ_CP045529.1"/>
</dbReference>
<dbReference type="Gene3D" id="3.40.50.150">
    <property type="entry name" value="Vaccinia Virus protein VP39"/>
    <property type="match status" value="2"/>
</dbReference>
<name>A0A5P9QBK7_9MICO</name>
<dbReference type="KEGG" id="lxl:KDY119_02026"/>
<proteinExistence type="predicted"/>
<feature type="domain" description="Type II methyltransferase M.TaqI-like" evidence="6">
    <location>
        <begin position="552"/>
        <end position="808"/>
    </location>
</feature>
<evidence type="ECO:0000256" key="3">
    <source>
        <dbReference type="ARBA" id="ARBA00022679"/>
    </source>
</evidence>
<sequence length="1078" mass="118279">MSALQAIRIEGGIFPAALFQRLTAGELGTAESRAARSYGLVGNESIRDAANRAWSYLAIAWRDWREAQAAAPGGECSTSAALARDKWLLVLLRELDYGRLPARTGGIQVDDDEPFPVSHLWQHVPIHLLGPGVDLDRRTPGVAGAARAPQAMVQDLLNRSDDYLWAILSNGRRLRLLRDSTALAGSAFVEFDLEAIFDGELFAEFLQTCHASRLDVRPVKDGDASPADCWLELWRADSVRAGSRALDRLRGGVERALGHLGTGFLRHPDNRDLIDALRTGKLTRDDYHRHLLRLVYRMLFLFVTEDRNLLLDPAADPAAVARYRGYLSTQRLRSQARRRHGSPAYADLWRAQRLVLSALGGDGESALGLPALGGLFDAEGEQGEPLVTAELDNEAFLEAVRDLAWMSDRGSRVQPVDYRNLGAEELGGVYESLLELVPQVSVDDHTFTFERLSGNERKTTGSYYTPPALVSALLDSALDPVINDAVRGTRDADEAERALLALTVCDPACGSGHFLVAAARRIARRLAAVRSGEEEPTPDAVRHALRDVVGRCVYGVDINPMAAELAKVSLWLEAMEPGKALGFLDARIRVGNSLLGTTPSLLRGGVPDDAFKTLDGDDSKYATQIKKSNKLERGAGAGRLGFGGQDALDLDFGGGAIHDLADERSQFFVVHDDAAAVRRQARQWTAYATSSDFRRRKVHADAWSAAFVWPLRPSAMTRASSEREAVVLPPTSAVVRRFEADPFARSLADTRAQVEKIAGEYKFFHWHLEFPEIFDRPGGRAGEAGWTGGFDAMLGNPPWERVKLQEQEFFAARDPEIAKAPNAAARKRLIARLADSESQADRALYLEYSAALRRAEGESALLRTSGSYPLAGRGDVNTYAVFTELFRTLTGPTGQAGIIVPTGIATDATTQHFFRDLVQSKSIAALYDFENAAPIFEGVHRSFKFCLLTMTGRERAAGAASFAFFLHDARDIESREFALTPEEITLLNPNTGTLPIFRTRRDAEITLGIYKRVPVLIDEKKVAAGDPDGNPWGVKFMTMFHMSNDSHLFRTREQLEAEGWVLEGNVFVRTEDSGGGGG</sequence>
<dbReference type="GO" id="GO:0006304">
    <property type="term" value="P:DNA modification"/>
    <property type="evidence" value="ECO:0007669"/>
    <property type="project" value="InterPro"/>
</dbReference>
<evidence type="ECO:0000259" key="6">
    <source>
        <dbReference type="Pfam" id="PF07669"/>
    </source>
</evidence>
<keyword evidence="3" id="KW-0808">Transferase</keyword>
<evidence type="ECO:0000256" key="4">
    <source>
        <dbReference type="ARBA" id="ARBA00022691"/>
    </source>
</evidence>
<organism evidence="7 8">
    <name type="scientific">Luteimicrobium xylanilyticum</name>
    <dbReference type="NCBI Taxonomy" id="1133546"/>
    <lineage>
        <taxon>Bacteria</taxon>
        <taxon>Bacillati</taxon>
        <taxon>Actinomycetota</taxon>
        <taxon>Actinomycetes</taxon>
        <taxon>Micrococcales</taxon>
        <taxon>Luteimicrobium</taxon>
    </lineage>
</organism>
<dbReference type="InterPro" id="IPR050953">
    <property type="entry name" value="N4_N6_ade-DNA_methylase"/>
</dbReference>
<evidence type="ECO:0000313" key="8">
    <source>
        <dbReference type="Proteomes" id="UP000326702"/>
    </source>
</evidence>
<accession>A0A5P9QBK7</accession>
<evidence type="ECO:0000256" key="1">
    <source>
        <dbReference type="ARBA" id="ARBA00011900"/>
    </source>
</evidence>
<keyword evidence="2" id="KW-0489">Methyltransferase</keyword>
<dbReference type="GO" id="GO:0009007">
    <property type="term" value="F:site-specific DNA-methyltransferase (adenine-specific) activity"/>
    <property type="evidence" value="ECO:0007669"/>
    <property type="project" value="UniProtKB-EC"/>
</dbReference>
<dbReference type="PANTHER" id="PTHR33841:SF1">
    <property type="entry name" value="DNA METHYLTRANSFERASE A"/>
    <property type="match status" value="1"/>
</dbReference>
<dbReference type="InterPro" id="IPR011639">
    <property type="entry name" value="MethylTrfase_TaqI-like_dom"/>
</dbReference>
<dbReference type="SUPFAM" id="SSF53335">
    <property type="entry name" value="S-adenosyl-L-methionine-dependent methyltransferases"/>
    <property type="match status" value="1"/>
</dbReference>
<dbReference type="PANTHER" id="PTHR33841">
    <property type="entry name" value="DNA METHYLTRANSFERASE YEEA-RELATED"/>
    <property type="match status" value="1"/>
</dbReference>
<dbReference type="REBASE" id="352139">
    <property type="entry name" value="LxyHY24ORF2026P"/>
</dbReference>
<gene>
    <name evidence="7" type="ORF">KDY119_02026</name>
</gene>
<evidence type="ECO:0000313" key="7">
    <source>
        <dbReference type="EMBL" id="QFU98510.1"/>
    </source>
</evidence>
<evidence type="ECO:0000256" key="5">
    <source>
        <dbReference type="ARBA" id="ARBA00047942"/>
    </source>
</evidence>
<keyword evidence="8" id="KW-1185">Reference proteome</keyword>
<dbReference type="Proteomes" id="UP000326702">
    <property type="component" value="Chromosome"/>
</dbReference>
<dbReference type="Pfam" id="PF07669">
    <property type="entry name" value="Eco57I"/>
    <property type="match status" value="1"/>
</dbReference>
<comment type="catalytic activity">
    <reaction evidence="5">
        <text>a 2'-deoxyadenosine in DNA + S-adenosyl-L-methionine = an N(6)-methyl-2'-deoxyadenosine in DNA + S-adenosyl-L-homocysteine + H(+)</text>
        <dbReference type="Rhea" id="RHEA:15197"/>
        <dbReference type="Rhea" id="RHEA-COMP:12418"/>
        <dbReference type="Rhea" id="RHEA-COMP:12419"/>
        <dbReference type="ChEBI" id="CHEBI:15378"/>
        <dbReference type="ChEBI" id="CHEBI:57856"/>
        <dbReference type="ChEBI" id="CHEBI:59789"/>
        <dbReference type="ChEBI" id="CHEBI:90615"/>
        <dbReference type="ChEBI" id="CHEBI:90616"/>
        <dbReference type="EC" id="2.1.1.72"/>
    </reaction>
</comment>
<evidence type="ECO:0000256" key="2">
    <source>
        <dbReference type="ARBA" id="ARBA00022603"/>
    </source>
</evidence>
<dbReference type="EMBL" id="CP045529">
    <property type="protein sequence ID" value="QFU98510.1"/>
    <property type="molecule type" value="Genomic_DNA"/>
</dbReference>
<dbReference type="EC" id="2.1.1.72" evidence="1"/>
<dbReference type="AlphaFoldDB" id="A0A5P9QBK7"/>
<dbReference type="GO" id="GO:0032259">
    <property type="term" value="P:methylation"/>
    <property type="evidence" value="ECO:0007669"/>
    <property type="project" value="UniProtKB-KW"/>
</dbReference>
<reference evidence="7 8" key="1">
    <citation type="submission" date="2019-10" db="EMBL/GenBank/DDBJ databases">
        <title>Genome sequence of Luteimicrobium xylanilyticum HY-24.</title>
        <authorList>
            <person name="Kim D.Y."/>
            <person name="Park H.-Y."/>
        </authorList>
    </citation>
    <scope>NUCLEOTIDE SEQUENCE [LARGE SCALE GENOMIC DNA]</scope>
    <source>
        <strain evidence="7 8">HY-24</strain>
    </source>
</reference>
<dbReference type="InterPro" id="IPR029063">
    <property type="entry name" value="SAM-dependent_MTases_sf"/>
</dbReference>